<comment type="caution">
    <text evidence="2">The sequence shown here is derived from an EMBL/GenBank/DDBJ whole genome shotgun (WGS) entry which is preliminary data.</text>
</comment>
<dbReference type="PANTHER" id="PTHR46599">
    <property type="entry name" value="PIGGYBAC TRANSPOSABLE ELEMENT-DERIVED PROTEIN 4"/>
    <property type="match status" value="1"/>
</dbReference>
<dbReference type="STRING" id="151549.A0A4C1TUW7"/>
<proteinExistence type="predicted"/>
<evidence type="ECO:0000313" key="3">
    <source>
        <dbReference type="Proteomes" id="UP000299102"/>
    </source>
</evidence>
<dbReference type="InterPro" id="IPR029526">
    <property type="entry name" value="PGBD"/>
</dbReference>
<gene>
    <name evidence="2" type="ORF">EVAR_102674_1</name>
</gene>
<sequence>MEIYPGKQPNEGPYNLDNSGLAVVQRLCEPMFNTGRNVTTDNWYSSIPLAEALLQKGLTTVGTIRKNKKEIPSDFNTLRGRSVKSNMFGFRNDMVLVSHVPKAKKKRSPD</sequence>
<dbReference type="PANTHER" id="PTHR46599:SF6">
    <property type="entry name" value="DUAL SPECIFICITY PHOSPHATASE 26"/>
    <property type="match status" value="1"/>
</dbReference>
<organism evidence="2 3">
    <name type="scientific">Eumeta variegata</name>
    <name type="common">Bagworm moth</name>
    <name type="synonym">Eumeta japonica</name>
    <dbReference type="NCBI Taxonomy" id="151549"/>
    <lineage>
        <taxon>Eukaryota</taxon>
        <taxon>Metazoa</taxon>
        <taxon>Ecdysozoa</taxon>
        <taxon>Arthropoda</taxon>
        <taxon>Hexapoda</taxon>
        <taxon>Insecta</taxon>
        <taxon>Pterygota</taxon>
        <taxon>Neoptera</taxon>
        <taxon>Endopterygota</taxon>
        <taxon>Lepidoptera</taxon>
        <taxon>Glossata</taxon>
        <taxon>Ditrysia</taxon>
        <taxon>Tineoidea</taxon>
        <taxon>Psychidae</taxon>
        <taxon>Oiketicinae</taxon>
        <taxon>Eumeta</taxon>
    </lineage>
</organism>
<protein>
    <recommendedName>
        <fullName evidence="1">PiggyBac transposable element-derived protein domain-containing protein</fullName>
    </recommendedName>
</protein>
<feature type="domain" description="PiggyBac transposable element-derived protein" evidence="1">
    <location>
        <begin position="2"/>
        <end position="98"/>
    </location>
</feature>
<dbReference type="OrthoDB" id="10057959at2759"/>
<dbReference type="Proteomes" id="UP000299102">
    <property type="component" value="Unassembled WGS sequence"/>
</dbReference>
<name>A0A4C1TUW7_EUMVA</name>
<dbReference type="EMBL" id="BGZK01000090">
    <property type="protein sequence ID" value="GBP17815.1"/>
    <property type="molecule type" value="Genomic_DNA"/>
</dbReference>
<dbReference type="Pfam" id="PF13843">
    <property type="entry name" value="DDE_Tnp_1_7"/>
    <property type="match status" value="1"/>
</dbReference>
<reference evidence="2 3" key="1">
    <citation type="journal article" date="2019" name="Commun. Biol.">
        <title>The bagworm genome reveals a unique fibroin gene that provides high tensile strength.</title>
        <authorList>
            <person name="Kono N."/>
            <person name="Nakamura H."/>
            <person name="Ohtoshi R."/>
            <person name="Tomita M."/>
            <person name="Numata K."/>
            <person name="Arakawa K."/>
        </authorList>
    </citation>
    <scope>NUCLEOTIDE SEQUENCE [LARGE SCALE GENOMIC DNA]</scope>
</reference>
<evidence type="ECO:0000313" key="2">
    <source>
        <dbReference type="EMBL" id="GBP17815.1"/>
    </source>
</evidence>
<accession>A0A4C1TUW7</accession>
<dbReference type="AlphaFoldDB" id="A0A4C1TUW7"/>
<keyword evidence="3" id="KW-1185">Reference proteome</keyword>
<evidence type="ECO:0000259" key="1">
    <source>
        <dbReference type="Pfam" id="PF13843"/>
    </source>
</evidence>